<name>N1PNG3_DOTSN</name>
<dbReference type="AlphaFoldDB" id="N1PNG3"/>
<proteinExistence type="predicted"/>
<reference evidence="2 3" key="2">
    <citation type="journal article" date="2012" name="PLoS Pathog.">
        <title>Diverse lifestyles and strategies of plant pathogenesis encoded in the genomes of eighteen Dothideomycetes fungi.</title>
        <authorList>
            <person name="Ohm R.A."/>
            <person name="Feau N."/>
            <person name="Henrissat B."/>
            <person name="Schoch C.L."/>
            <person name="Horwitz B.A."/>
            <person name="Barry K.W."/>
            <person name="Condon B.J."/>
            <person name="Copeland A.C."/>
            <person name="Dhillon B."/>
            <person name="Glaser F."/>
            <person name="Hesse C.N."/>
            <person name="Kosti I."/>
            <person name="LaButti K."/>
            <person name="Lindquist E.A."/>
            <person name="Lucas S."/>
            <person name="Salamov A.A."/>
            <person name="Bradshaw R.E."/>
            <person name="Ciuffetti L."/>
            <person name="Hamelin R.C."/>
            <person name="Kema G.H.J."/>
            <person name="Lawrence C."/>
            <person name="Scott J.A."/>
            <person name="Spatafora J.W."/>
            <person name="Turgeon B.G."/>
            <person name="de Wit P.J.G.M."/>
            <person name="Zhong S."/>
            <person name="Goodwin S.B."/>
            <person name="Grigoriev I.V."/>
        </authorList>
    </citation>
    <scope>NUCLEOTIDE SEQUENCE [LARGE SCALE GENOMIC DNA]</scope>
    <source>
        <strain evidence="3">NZE10 / CBS 128990</strain>
    </source>
</reference>
<gene>
    <name evidence="2" type="ORF">DOTSEDRAFT_79129</name>
</gene>
<feature type="domain" description="DUF7730" evidence="1">
    <location>
        <begin position="5"/>
        <end position="88"/>
    </location>
</feature>
<accession>N1PNG3</accession>
<dbReference type="PANTHER" id="PTHR42085:SF1">
    <property type="entry name" value="F-BOX DOMAIN-CONTAINING PROTEIN"/>
    <property type="match status" value="1"/>
</dbReference>
<dbReference type="EMBL" id="KB446538">
    <property type="protein sequence ID" value="EME44966.1"/>
    <property type="molecule type" value="Genomic_DNA"/>
</dbReference>
<evidence type="ECO:0000259" key="1">
    <source>
        <dbReference type="Pfam" id="PF24864"/>
    </source>
</evidence>
<dbReference type="Pfam" id="PF24864">
    <property type="entry name" value="DUF7730"/>
    <property type="match status" value="1"/>
</dbReference>
<evidence type="ECO:0000313" key="3">
    <source>
        <dbReference type="Proteomes" id="UP000016933"/>
    </source>
</evidence>
<dbReference type="PANTHER" id="PTHR42085">
    <property type="entry name" value="F-BOX DOMAIN-CONTAINING PROTEIN"/>
    <property type="match status" value="1"/>
</dbReference>
<dbReference type="eggNOG" id="ENOG502RPAY">
    <property type="taxonomic scope" value="Eukaryota"/>
</dbReference>
<sequence length="256" mass="29402">MEPCTLWKLPPELREQIYAHVFTPGEEHNCYLSKPRLQIRYGNVYLKASTLRSIRKSDVKGQALLRTCKTIYSEALPVFYGSFEFDCEINDSPDDRKNQPFHQDDINGAFNLGRLEDCQLIRHMRHLRLIVDQRRLHEVLLLQSRLQRFIDALDPNGKLHVWLLALNFYPESSVALEDHAGYGDPIAETLGRLKVQGSVQVNIHHREAVSEGRLEALMQELNGIDLGDRIGRSKFINIFNPDEAVGQQASCNLRRA</sequence>
<dbReference type="Proteomes" id="UP000016933">
    <property type="component" value="Unassembled WGS sequence"/>
</dbReference>
<dbReference type="InterPro" id="IPR056632">
    <property type="entry name" value="DUF7730"/>
</dbReference>
<protein>
    <recommendedName>
        <fullName evidence="1">DUF7730 domain-containing protein</fullName>
    </recommendedName>
</protein>
<evidence type="ECO:0000313" key="2">
    <source>
        <dbReference type="EMBL" id="EME44966.1"/>
    </source>
</evidence>
<organism evidence="2 3">
    <name type="scientific">Dothistroma septosporum (strain NZE10 / CBS 128990)</name>
    <name type="common">Red band needle blight fungus</name>
    <name type="synonym">Mycosphaerella pini</name>
    <dbReference type="NCBI Taxonomy" id="675120"/>
    <lineage>
        <taxon>Eukaryota</taxon>
        <taxon>Fungi</taxon>
        <taxon>Dikarya</taxon>
        <taxon>Ascomycota</taxon>
        <taxon>Pezizomycotina</taxon>
        <taxon>Dothideomycetes</taxon>
        <taxon>Dothideomycetidae</taxon>
        <taxon>Mycosphaerellales</taxon>
        <taxon>Mycosphaerellaceae</taxon>
        <taxon>Dothistroma</taxon>
    </lineage>
</organism>
<dbReference type="HOGENOM" id="CLU_1085965_0_0_1"/>
<keyword evidence="3" id="KW-1185">Reference proteome</keyword>
<dbReference type="OrthoDB" id="62952at2759"/>
<reference evidence="3" key="1">
    <citation type="journal article" date="2012" name="PLoS Genet.">
        <title>The genomes of the fungal plant pathogens Cladosporium fulvum and Dothistroma septosporum reveal adaptation to different hosts and lifestyles but also signatures of common ancestry.</title>
        <authorList>
            <person name="de Wit P.J.G.M."/>
            <person name="van der Burgt A."/>
            <person name="Oekmen B."/>
            <person name="Stergiopoulos I."/>
            <person name="Abd-Elsalam K.A."/>
            <person name="Aerts A.L."/>
            <person name="Bahkali A.H."/>
            <person name="Beenen H.G."/>
            <person name="Chettri P."/>
            <person name="Cox M.P."/>
            <person name="Datema E."/>
            <person name="de Vries R.P."/>
            <person name="Dhillon B."/>
            <person name="Ganley A.R."/>
            <person name="Griffiths S.A."/>
            <person name="Guo Y."/>
            <person name="Hamelin R.C."/>
            <person name="Henrissat B."/>
            <person name="Kabir M.S."/>
            <person name="Jashni M.K."/>
            <person name="Kema G."/>
            <person name="Klaubauf S."/>
            <person name="Lapidus A."/>
            <person name="Levasseur A."/>
            <person name="Lindquist E."/>
            <person name="Mehrabi R."/>
            <person name="Ohm R.A."/>
            <person name="Owen T.J."/>
            <person name="Salamov A."/>
            <person name="Schwelm A."/>
            <person name="Schijlen E."/>
            <person name="Sun H."/>
            <person name="van den Burg H.A."/>
            <person name="van Ham R.C.H.J."/>
            <person name="Zhang S."/>
            <person name="Goodwin S.B."/>
            <person name="Grigoriev I.V."/>
            <person name="Collemare J."/>
            <person name="Bradshaw R.E."/>
        </authorList>
    </citation>
    <scope>NUCLEOTIDE SEQUENCE [LARGE SCALE GENOMIC DNA]</scope>
    <source>
        <strain evidence="3">NZE10 / CBS 128990</strain>
    </source>
</reference>
<dbReference type="InterPro" id="IPR038883">
    <property type="entry name" value="AN11006-like"/>
</dbReference>